<evidence type="ECO:0000259" key="3">
    <source>
        <dbReference type="Pfam" id="PF00724"/>
    </source>
</evidence>
<dbReference type="Pfam" id="PF00724">
    <property type="entry name" value="Oxidored_FMN"/>
    <property type="match status" value="3"/>
</dbReference>
<proteinExistence type="predicted"/>
<dbReference type="CDD" id="cd02803">
    <property type="entry name" value="OYE_like_FMN_family"/>
    <property type="match status" value="1"/>
</dbReference>
<dbReference type="GO" id="GO:0010181">
    <property type="term" value="F:FMN binding"/>
    <property type="evidence" value="ECO:0007669"/>
    <property type="project" value="InterPro"/>
</dbReference>
<feature type="domain" description="NADH:flavin oxidoreductase/NADH oxidase N-terminal" evidence="3">
    <location>
        <begin position="116"/>
        <end position="234"/>
    </location>
</feature>
<evidence type="ECO:0000256" key="2">
    <source>
        <dbReference type="ARBA" id="ARBA00023002"/>
    </source>
</evidence>
<dbReference type="Proteomes" id="UP000317496">
    <property type="component" value="Chromosome"/>
</dbReference>
<keyword evidence="2" id="KW-0560">Oxidoreductase</keyword>
<dbReference type="AlphaFoldDB" id="A0A516H3H1"/>
<evidence type="ECO:0000313" key="4">
    <source>
        <dbReference type="EMBL" id="QDO98323.1"/>
    </source>
</evidence>
<dbReference type="RefSeq" id="WP_144069304.1">
    <property type="nucleotide sequence ID" value="NZ_CP041636.1"/>
</dbReference>
<reference evidence="4 5" key="1">
    <citation type="submission" date="2019-07" db="EMBL/GenBank/DDBJ databases">
        <title>Genome sequencing for Ferrovibrio sp. K5.</title>
        <authorList>
            <person name="Park S.-J."/>
        </authorList>
    </citation>
    <scope>NUCLEOTIDE SEQUENCE [LARGE SCALE GENOMIC DNA]</scope>
    <source>
        <strain evidence="4 5">K5</strain>
    </source>
</reference>
<dbReference type="InterPro" id="IPR003961">
    <property type="entry name" value="FN3_dom"/>
</dbReference>
<dbReference type="SUPFAM" id="SSF51395">
    <property type="entry name" value="FMN-linked oxidoreductases"/>
    <property type="match status" value="1"/>
</dbReference>
<dbReference type="PANTHER" id="PTHR43656">
    <property type="entry name" value="BINDING OXIDOREDUCTASE, PUTATIVE (AFU_ORTHOLOGUE AFUA_2G08260)-RELATED"/>
    <property type="match status" value="1"/>
</dbReference>
<feature type="domain" description="NADH:flavin oxidoreductase/NADH oxidase N-terminal" evidence="3">
    <location>
        <begin position="3"/>
        <end position="102"/>
    </location>
</feature>
<dbReference type="CDD" id="cd00063">
    <property type="entry name" value="FN3"/>
    <property type="match status" value="1"/>
</dbReference>
<dbReference type="InterPro" id="IPR001155">
    <property type="entry name" value="OxRdtase_FMN_N"/>
</dbReference>
<organism evidence="4 5">
    <name type="scientific">Ferrovibrio terrae</name>
    <dbReference type="NCBI Taxonomy" id="2594003"/>
    <lineage>
        <taxon>Bacteria</taxon>
        <taxon>Pseudomonadati</taxon>
        <taxon>Pseudomonadota</taxon>
        <taxon>Alphaproteobacteria</taxon>
        <taxon>Rhodospirillales</taxon>
        <taxon>Rhodospirillaceae</taxon>
        <taxon>Ferrovibrio</taxon>
    </lineage>
</organism>
<evidence type="ECO:0000313" key="5">
    <source>
        <dbReference type="Proteomes" id="UP000317496"/>
    </source>
</evidence>
<evidence type="ECO:0000256" key="1">
    <source>
        <dbReference type="ARBA" id="ARBA00022630"/>
    </source>
</evidence>
<gene>
    <name evidence="4" type="ORF">FNB15_14045</name>
</gene>
<name>A0A516H3H1_9PROT</name>
<keyword evidence="5" id="KW-1185">Reference proteome</keyword>
<dbReference type="InterPro" id="IPR013783">
    <property type="entry name" value="Ig-like_fold"/>
</dbReference>
<dbReference type="PANTHER" id="PTHR43656:SF2">
    <property type="entry name" value="BINDING OXIDOREDUCTASE, PUTATIVE (AFU_ORTHOLOGUE AFUA_2G08260)-RELATED"/>
    <property type="match status" value="1"/>
</dbReference>
<dbReference type="EMBL" id="CP041636">
    <property type="protein sequence ID" value="QDO98323.1"/>
    <property type="molecule type" value="Genomic_DNA"/>
</dbReference>
<dbReference type="Gene3D" id="2.60.40.10">
    <property type="entry name" value="Immunoglobulins"/>
    <property type="match status" value="1"/>
</dbReference>
<dbReference type="Gene3D" id="3.20.20.70">
    <property type="entry name" value="Aldolase class I"/>
    <property type="match status" value="1"/>
</dbReference>
<accession>A0A516H3H1</accession>
<sequence length="492" mass="54305">MKILEPLKLNGVILPNRIAVPAMVTRLSGEDGFVNQPIIDRYVRYAQGHVGLIVVEATAVHSNKSGPLLRISDDEFIPGHRELTRQVHDTSDSKVVPQIIHFLKVARSGWRQTIDSLSEEDIERIIEEFGQAAARVRAAGYDGVELHSAHAYTLSSFLSRRNPRRDGYDGRTLEGRLTMFGRVMQSVRKHVGHDWTVGVRFLAEEAIKEGYTVEDAKLIALRMAQLGVDYISLSVGGKFEDAVHREGQPLYPYTGYSGDRCMPGDWYPPLPHAHMAAAIKQYINTKGYTVPVISVGKISDPLDAEQLLQSGQADMIGMARQLLADPDWVKKVEDQRSGQIVRCIYCNVCKQLDEKFKEVTCFLWPKGLSQAPADVTDGDAPRWPEAGAGLTATVEKGQVKLAWNKAVAGSTEIAGYNVYRAEDDGDAHVTEAVKSTKHADKVVLGGLRYTYYVRGHDAAGRATPPSDAVRIEMPLPFAEPASSSSEVRHVPH</sequence>
<dbReference type="InterPro" id="IPR036116">
    <property type="entry name" value="FN3_sf"/>
</dbReference>
<protein>
    <submittedName>
        <fullName evidence="4">NADH:flavin oxidoreductase</fullName>
    </submittedName>
</protein>
<dbReference type="OrthoDB" id="9804454at2"/>
<dbReference type="SUPFAM" id="SSF49265">
    <property type="entry name" value="Fibronectin type III"/>
    <property type="match status" value="1"/>
</dbReference>
<dbReference type="InterPro" id="IPR013785">
    <property type="entry name" value="Aldolase_TIM"/>
</dbReference>
<dbReference type="InterPro" id="IPR051799">
    <property type="entry name" value="NADH_flavin_oxidoreductase"/>
</dbReference>
<dbReference type="GO" id="GO:0016491">
    <property type="term" value="F:oxidoreductase activity"/>
    <property type="evidence" value="ECO:0007669"/>
    <property type="project" value="UniProtKB-KW"/>
</dbReference>
<keyword evidence="1" id="KW-0285">Flavoprotein</keyword>
<dbReference type="KEGG" id="fer:FNB15_14045"/>
<feature type="domain" description="NADH:flavin oxidoreductase/NADH oxidase N-terminal" evidence="3">
    <location>
        <begin position="286"/>
        <end position="337"/>
    </location>
</feature>